<dbReference type="AlphaFoldDB" id="A0A1G4TK75"/>
<dbReference type="RefSeq" id="WP_091441232.1">
    <property type="nucleotide sequence ID" value="NZ_FMTP01000004.1"/>
</dbReference>
<dbReference type="Proteomes" id="UP000198889">
    <property type="component" value="Unassembled WGS sequence"/>
</dbReference>
<evidence type="ECO:0000313" key="1">
    <source>
        <dbReference type="EMBL" id="SCW81766.1"/>
    </source>
</evidence>
<dbReference type="PANTHER" id="PTHR35175">
    <property type="entry name" value="DUF1289 DOMAIN-CONTAINING PROTEIN"/>
    <property type="match status" value="1"/>
</dbReference>
<reference evidence="2" key="1">
    <citation type="submission" date="2016-10" db="EMBL/GenBank/DDBJ databases">
        <authorList>
            <person name="Varghese N."/>
            <person name="Submissions S."/>
        </authorList>
    </citation>
    <scope>NUCLEOTIDE SEQUENCE [LARGE SCALE GENOMIC DNA]</scope>
    <source>
        <strain evidence="2">CGMCC 1.1761</strain>
    </source>
</reference>
<protein>
    <recommendedName>
        <fullName evidence="3">DUF1289 domain-containing protein</fullName>
    </recommendedName>
</protein>
<dbReference type="InterPro" id="IPR010710">
    <property type="entry name" value="DUF1289"/>
</dbReference>
<dbReference type="Pfam" id="PF06945">
    <property type="entry name" value="DUF1289"/>
    <property type="match status" value="1"/>
</dbReference>
<accession>A0A1G4TK75</accession>
<evidence type="ECO:0008006" key="3">
    <source>
        <dbReference type="Google" id="ProtNLM"/>
    </source>
</evidence>
<keyword evidence="2" id="KW-1185">Reference proteome</keyword>
<dbReference type="STRING" id="177413.SAMN05660859_3047"/>
<sequence length="59" mass="6358">MPQTLSTPCVSVCTLDAAGRHCLGCGRTLEEIGAWSTLGENERRAIMARLSQRRAGAVR</sequence>
<name>A0A1G4TK75_9HYPH</name>
<proteinExistence type="predicted"/>
<dbReference type="EMBL" id="FMTP01000004">
    <property type="protein sequence ID" value="SCW81766.1"/>
    <property type="molecule type" value="Genomic_DNA"/>
</dbReference>
<organism evidence="1 2">
    <name type="scientific">Ancylobacter rudongensis</name>
    <dbReference type="NCBI Taxonomy" id="177413"/>
    <lineage>
        <taxon>Bacteria</taxon>
        <taxon>Pseudomonadati</taxon>
        <taxon>Pseudomonadota</taxon>
        <taxon>Alphaproteobacteria</taxon>
        <taxon>Hyphomicrobiales</taxon>
        <taxon>Xanthobacteraceae</taxon>
        <taxon>Ancylobacter</taxon>
    </lineage>
</organism>
<dbReference type="PANTHER" id="PTHR35175:SF2">
    <property type="entry name" value="DUF1289 DOMAIN-CONTAINING PROTEIN"/>
    <property type="match status" value="1"/>
</dbReference>
<gene>
    <name evidence="1" type="ORF">SAMN05660859_3047</name>
</gene>
<evidence type="ECO:0000313" key="2">
    <source>
        <dbReference type="Proteomes" id="UP000198889"/>
    </source>
</evidence>